<sequence length="104" mass="12125">SYVSIIELDQLKIKKIYQAWTRAFAICGISWHIIENSFFIEALKETNLSYKPPTHQYLSEAELRLLIEKINIIGEGLKNYSKTRWTTASETIESILHLEIVLKK</sequence>
<dbReference type="OrthoDB" id="2423144at2759"/>
<feature type="non-terminal residue" evidence="1">
    <location>
        <position position="1"/>
    </location>
</feature>
<evidence type="ECO:0000313" key="1">
    <source>
        <dbReference type="EMBL" id="CAG8791895.1"/>
    </source>
</evidence>
<dbReference type="EMBL" id="CAJVQA010027461">
    <property type="protein sequence ID" value="CAG8791895.1"/>
    <property type="molecule type" value="Genomic_DNA"/>
</dbReference>
<comment type="caution">
    <text evidence="1">The sequence shown here is derived from an EMBL/GenBank/DDBJ whole genome shotgun (WGS) entry which is preliminary data.</text>
</comment>
<keyword evidence="2" id="KW-1185">Reference proteome</keyword>
<dbReference type="AlphaFoldDB" id="A0A9N9JQR4"/>
<protein>
    <submittedName>
        <fullName evidence="1">9549_t:CDS:1</fullName>
    </submittedName>
</protein>
<organism evidence="1 2">
    <name type="scientific">Cetraspora pellucida</name>
    <dbReference type="NCBI Taxonomy" id="1433469"/>
    <lineage>
        <taxon>Eukaryota</taxon>
        <taxon>Fungi</taxon>
        <taxon>Fungi incertae sedis</taxon>
        <taxon>Mucoromycota</taxon>
        <taxon>Glomeromycotina</taxon>
        <taxon>Glomeromycetes</taxon>
        <taxon>Diversisporales</taxon>
        <taxon>Gigasporaceae</taxon>
        <taxon>Cetraspora</taxon>
    </lineage>
</organism>
<name>A0A9N9JQR4_9GLOM</name>
<accession>A0A9N9JQR4</accession>
<proteinExistence type="predicted"/>
<reference evidence="1" key="1">
    <citation type="submission" date="2021-06" db="EMBL/GenBank/DDBJ databases">
        <authorList>
            <person name="Kallberg Y."/>
            <person name="Tangrot J."/>
            <person name="Rosling A."/>
        </authorList>
    </citation>
    <scope>NUCLEOTIDE SEQUENCE</scope>
    <source>
        <strain evidence="1">FL966</strain>
    </source>
</reference>
<gene>
    <name evidence="1" type="ORF">CPELLU_LOCUS17066</name>
</gene>
<dbReference type="Proteomes" id="UP000789759">
    <property type="component" value="Unassembled WGS sequence"/>
</dbReference>
<evidence type="ECO:0000313" key="2">
    <source>
        <dbReference type="Proteomes" id="UP000789759"/>
    </source>
</evidence>
<feature type="non-terminal residue" evidence="1">
    <location>
        <position position="104"/>
    </location>
</feature>